<dbReference type="EMBL" id="JBHRTK010000004">
    <property type="protein sequence ID" value="MFC3205507.1"/>
    <property type="molecule type" value="Genomic_DNA"/>
</dbReference>
<keyword evidence="1" id="KW-0805">Transcription regulation</keyword>
<dbReference type="PROSITE" id="PS50977">
    <property type="entry name" value="HTH_TETR_2"/>
    <property type="match status" value="1"/>
</dbReference>
<evidence type="ECO:0000313" key="6">
    <source>
        <dbReference type="EMBL" id="MFC3205507.1"/>
    </source>
</evidence>
<dbReference type="RefSeq" id="WP_378219032.1">
    <property type="nucleotide sequence ID" value="NZ_JBHRTK010000004.1"/>
</dbReference>
<evidence type="ECO:0000256" key="4">
    <source>
        <dbReference type="PROSITE-ProRule" id="PRU00335"/>
    </source>
</evidence>
<dbReference type="Proteomes" id="UP001595583">
    <property type="component" value="Unassembled WGS sequence"/>
</dbReference>
<dbReference type="InterPro" id="IPR050109">
    <property type="entry name" value="HTH-type_TetR-like_transc_reg"/>
</dbReference>
<name>A0ABV7K7I6_9HYPH</name>
<evidence type="ECO:0000256" key="2">
    <source>
        <dbReference type="ARBA" id="ARBA00023125"/>
    </source>
</evidence>
<dbReference type="Gene3D" id="1.10.357.10">
    <property type="entry name" value="Tetracycline Repressor, domain 2"/>
    <property type="match status" value="1"/>
</dbReference>
<dbReference type="PRINTS" id="PR00455">
    <property type="entry name" value="HTHTETR"/>
</dbReference>
<dbReference type="SUPFAM" id="SSF48498">
    <property type="entry name" value="Tetracyclin repressor-like, C-terminal domain"/>
    <property type="match status" value="1"/>
</dbReference>
<keyword evidence="2 4" id="KW-0238">DNA-binding</keyword>
<dbReference type="InterPro" id="IPR001647">
    <property type="entry name" value="HTH_TetR"/>
</dbReference>
<dbReference type="Pfam" id="PF00440">
    <property type="entry name" value="TetR_N"/>
    <property type="match status" value="1"/>
</dbReference>
<reference evidence="7" key="1">
    <citation type="journal article" date="2019" name="Int. J. Syst. Evol. Microbiol.">
        <title>The Global Catalogue of Microorganisms (GCM) 10K type strain sequencing project: providing services to taxonomists for standard genome sequencing and annotation.</title>
        <authorList>
            <consortium name="The Broad Institute Genomics Platform"/>
            <consortium name="The Broad Institute Genome Sequencing Center for Infectious Disease"/>
            <person name="Wu L."/>
            <person name="Ma J."/>
        </authorList>
    </citation>
    <scope>NUCLEOTIDE SEQUENCE [LARGE SCALE GENOMIC DNA]</scope>
    <source>
        <strain evidence="7">KCTC 52165</strain>
    </source>
</reference>
<evidence type="ECO:0000256" key="3">
    <source>
        <dbReference type="ARBA" id="ARBA00023163"/>
    </source>
</evidence>
<evidence type="ECO:0000259" key="5">
    <source>
        <dbReference type="PROSITE" id="PS50977"/>
    </source>
</evidence>
<evidence type="ECO:0000313" key="7">
    <source>
        <dbReference type="Proteomes" id="UP001595583"/>
    </source>
</evidence>
<dbReference type="InterPro" id="IPR009057">
    <property type="entry name" value="Homeodomain-like_sf"/>
</dbReference>
<sequence length="204" mass="22765">MTGLRQRQKIDRDRRIVEAAARLFREFGFEGVKIETIAEQAGVSVGTIYNYYESKGDVLIAVVSLEVNEVISAGESVLARPPARAADAVDALFDIYLRHSLYYLSKEMWRAAMSMSILHPDSPLGRHYGHLDEKLCQQVCRLLAKLRQEGSIDATVDTEITGRILFNTMNMSFMTFVKDDGMDVETVIGAVRRQSATMVVLGNG</sequence>
<feature type="domain" description="HTH tetR-type" evidence="5">
    <location>
        <begin position="10"/>
        <end position="70"/>
    </location>
</feature>
<dbReference type="InterPro" id="IPR036271">
    <property type="entry name" value="Tet_transcr_reg_TetR-rel_C_sf"/>
</dbReference>
<protein>
    <submittedName>
        <fullName evidence="6">TetR/AcrR family transcriptional regulator</fullName>
    </submittedName>
</protein>
<dbReference type="PANTHER" id="PTHR30055:SF234">
    <property type="entry name" value="HTH-TYPE TRANSCRIPTIONAL REGULATOR BETI"/>
    <property type="match status" value="1"/>
</dbReference>
<dbReference type="SUPFAM" id="SSF46689">
    <property type="entry name" value="Homeodomain-like"/>
    <property type="match status" value="1"/>
</dbReference>
<keyword evidence="3" id="KW-0804">Transcription</keyword>
<evidence type="ECO:0000256" key="1">
    <source>
        <dbReference type="ARBA" id="ARBA00023015"/>
    </source>
</evidence>
<accession>A0ABV7K7I6</accession>
<feature type="DNA-binding region" description="H-T-H motif" evidence="4">
    <location>
        <begin position="33"/>
        <end position="52"/>
    </location>
</feature>
<organism evidence="6 7">
    <name type="scientific">Aquamicrobium soli</name>
    <dbReference type="NCBI Taxonomy" id="1811518"/>
    <lineage>
        <taxon>Bacteria</taxon>
        <taxon>Pseudomonadati</taxon>
        <taxon>Pseudomonadota</taxon>
        <taxon>Alphaproteobacteria</taxon>
        <taxon>Hyphomicrobiales</taxon>
        <taxon>Phyllobacteriaceae</taxon>
        <taxon>Aquamicrobium</taxon>
    </lineage>
</organism>
<proteinExistence type="predicted"/>
<keyword evidence="7" id="KW-1185">Reference proteome</keyword>
<gene>
    <name evidence="6" type="ORF">ACFOHJ_04725</name>
</gene>
<comment type="caution">
    <text evidence="6">The sequence shown here is derived from an EMBL/GenBank/DDBJ whole genome shotgun (WGS) entry which is preliminary data.</text>
</comment>
<dbReference type="PANTHER" id="PTHR30055">
    <property type="entry name" value="HTH-TYPE TRANSCRIPTIONAL REGULATOR RUTR"/>
    <property type="match status" value="1"/>
</dbReference>